<dbReference type="Proteomes" id="UP001347796">
    <property type="component" value="Unassembled WGS sequence"/>
</dbReference>
<dbReference type="SUPFAM" id="SSF48264">
    <property type="entry name" value="Cytochrome P450"/>
    <property type="match status" value="1"/>
</dbReference>
<dbReference type="PANTHER" id="PTHR24304">
    <property type="entry name" value="CYTOCHROME P450 FAMILY 7"/>
    <property type="match status" value="1"/>
</dbReference>
<dbReference type="InterPro" id="IPR050529">
    <property type="entry name" value="CYP450_sterol_14alpha_dmase"/>
</dbReference>
<dbReference type="EMBL" id="JAZGQO010000004">
    <property type="protein sequence ID" value="KAK6187780.1"/>
    <property type="molecule type" value="Genomic_DNA"/>
</dbReference>
<evidence type="ECO:0008006" key="10">
    <source>
        <dbReference type="Google" id="ProtNLM"/>
    </source>
</evidence>
<feature type="transmembrane region" description="Helical" evidence="7">
    <location>
        <begin position="6"/>
        <end position="28"/>
    </location>
</feature>
<keyword evidence="5" id="KW-0443">Lipid metabolism</keyword>
<dbReference type="AlphaFoldDB" id="A0AAN8K2D1"/>
<dbReference type="InterPro" id="IPR036396">
    <property type="entry name" value="Cyt_P450_sf"/>
</dbReference>
<evidence type="ECO:0000256" key="7">
    <source>
        <dbReference type="SAM" id="Phobius"/>
    </source>
</evidence>
<keyword evidence="7" id="KW-0472">Membrane</keyword>
<dbReference type="PRINTS" id="PR00465">
    <property type="entry name" value="EP450IV"/>
</dbReference>
<evidence type="ECO:0000256" key="5">
    <source>
        <dbReference type="ARBA" id="ARBA00023221"/>
    </source>
</evidence>
<reference evidence="8 9" key="1">
    <citation type="submission" date="2024-01" db="EMBL/GenBank/DDBJ databases">
        <title>The genome of the rayed Mediterranean limpet Patella caerulea (Linnaeus, 1758).</title>
        <authorList>
            <person name="Anh-Thu Weber A."/>
            <person name="Halstead-Nussloch G."/>
        </authorList>
    </citation>
    <scope>NUCLEOTIDE SEQUENCE [LARGE SCALE GENOMIC DNA]</scope>
    <source>
        <strain evidence="8">AATW-2023a</strain>
        <tissue evidence="8">Whole specimen</tissue>
    </source>
</reference>
<dbReference type="GO" id="GO:0008395">
    <property type="term" value="F:steroid hydroxylase activity"/>
    <property type="evidence" value="ECO:0007669"/>
    <property type="project" value="TreeGrafter"/>
</dbReference>
<evidence type="ECO:0000256" key="3">
    <source>
        <dbReference type="ARBA" id="ARBA00022723"/>
    </source>
</evidence>
<evidence type="ECO:0000313" key="9">
    <source>
        <dbReference type="Proteomes" id="UP001347796"/>
    </source>
</evidence>
<keyword evidence="5" id="KW-0753">Steroid metabolism</keyword>
<feature type="binding site" description="axial binding residue" evidence="6">
    <location>
        <position position="424"/>
    </location>
    <ligand>
        <name>heme</name>
        <dbReference type="ChEBI" id="CHEBI:30413"/>
    </ligand>
    <ligandPart>
        <name>Fe</name>
        <dbReference type="ChEBI" id="CHEBI:18248"/>
    </ligandPart>
</feature>
<comment type="caution">
    <text evidence="8">The sequence shown here is derived from an EMBL/GenBank/DDBJ whole genome shotgun (WGS) entry which is preliminary data.</text>
</comment>
<keyword evidence="9" id="KW-1185">Reference proteome</keyword>
<protein>
    <recommendedName>
        <fullName evidence="10">24-hydroxycholesterol 7-alpha-hydroxylase</fullName>
    </recommendedName>
</protein>
<sequence length="482" mass="55647">MALETILSGNWIDIGLIGSLTLIVIVYLREKWDNLFAEKPKTPPTHKGWIPWLGLALEFGKGPLHFIDRKRKELGSVFSIKVAGEYMTFLTDPKDFQHFFLSPCLDFQKAVQGPVQNVASITKESFFKYHSSIHDLVKGKLAPSNLSPLMSHKLYKEFEEQLGKLPSHGKIDLNRLIRTIMYKSVLNIFFGKNILPTDNDEQYQILEEHFTKFDRQIEYGSKLPAFVLGAWSKSRKYLINMFQNIVDPEKQKSQELRPDDKTLLHNLLECVDKENAPNYSVLLLWATLANSIPMVFWTIAFIVTQESVYKKVCEEIERELPSTFETISDADLRKMPYLKSCILETVRLRSPGIIPRYVTKPFEVKGFTVPAGNLVFASPFWAHRNPEYYPDPETHKPERWNMKDVERNIFPEYFFAFGGGRFQCPGRWFGLMEIQIFAIMFLKQFKCEAFDPVPPPSPLHAVGTQQPEGPCMIEFTRLQGKC</sequence>
<dbReference type="InterPro" id="IPR002403">
    <property type="entry name" value="Cyt_P450_E_grp-IV"/>
</dbReference>
<keyword evidence="4 6" id="KW-0408">Iron</keyword>
<evidence type="ECO:0000256" key="2">
    <source>
        <dbReference type="ARBA" id="ARBA00022617"/>
    </source>
</evidence>
<dbReference type="InterPro" id="IPR001128">
    <property type="entry name" value="Cyt_P450"/>
</dbReference>
<dbReference type="GO" id="GO:0005506">
    <property type="term" value="F:iron ion binding"/>
    <property type="evidence" value="ECO:0007669"/>
    <property type="project" value="InterPro"/>
</dbReference>
<name>A0AAN8K2D1_PATCE</name>
<keyword evidence="7" id="KW-0812">Transmembrane</keyword>
<evidence type="ECO:0000256" key="1">
    <source>
        <dbReference type="ARBA" id="ARBA00010617"/>
    </source>
</evidence>
<dbReference type="Pfam" id="PF00067">
    <property type="entry name" value="p450"/>
    <property type="match status" value="1"/>
</dbReference>
<evidence type="ECO:0000256" key="6">
    <source>
        <dbReference type="PIRSR" id="PIRSR602403-1"/>
    </source>
</evidence>
<dbReference type="Gene3D" id="1.10.630.10">
    <property type="entry name" value="Cytochrome P450"/>
    <property type="match status" value="1"/>
</dbReference>
<proteinExistence type="inferred from homology"/>
<accession>A0AAN8K2D1</accession>
<dbReference type="CDD" id="cd20635">
    <property type="entry name" value="CYP39A1"/>
    <property type="match status" value="1"/>
</dbReference>
<keyword evidence="7" id="KW-1133">Transmembrane helix</keyword>
<comment type="similarity">
    <text evidence="1">Belongs to the cytochrome P450 family.</text>
</comment>
<organism evidence="8 9">
    <name type="scientific">Patella caerulea</name>
    <name type="common">Rayed Mediterranean limpet</name>
    <dbReference type="NCBI Taxonomy" id="87958"/>
    <lineage>
        <taxon>Eukaryota</taxon>
        <taxon>Metazoa</taxon>
        <taxon>Spiralia</taxon>
        <taxon>Lophotrochozoa</taxon>
        <taxon>Mollusca</taxon>
        <taxon>Gastropoda</taxon>
        <taxon>Patellogastropoda</taxon>
        <taxon>Patelloidea</taxon>
        <taxon>Patellidae</taxon>
        <taxon>Patella</taxon>
    </lineage>
</organism>
<dbReference type="GO" id="GO:0016705">
    <property type="term" value="F:oxidoreductase activity, acting on paired donors, with incorporation or reduction of molecular oxygen"/>
    <property type="evidence" value="ECO:0007669"/>
    <property type="project" value="InterPro"/>
</dbReference>
<keyword evidence="2 6" id="KW-0349">Heme</keyword>
<dbReference type="GO" id="GO:0042632">
    <property type="term" value="P:cholesterol homeostasis"/>
    <property type="evidence" value="ECO:0007669"/>
    <property type="project" value="TreeGrafter"/>
</dbReference>
<keyword evidence="3 6" id="KW-0479">Metal-binding</keyword>
<comment type="cofactor">
    <cofactor evidence="6">
        <name>heme</name>
        <dbReference type="ChEBI" id="CHEBI:30413"/>
    </cofactor>
</comment>
<evidence type="ECO:0000313" key="8">
    <source>
        <dbReference type="EMBL" id="KAK6187780.1"/>
    </source>
</evidence>
<dbReference type="GO" id="GO:0006699">
    <property type="term" value="P:bile acid biosynthetic process"/>
    <property type="evidence" value="ECO:0007669"/>
    <property type="project" value="TreeGrafter"/>
</dbReference>
<gene>
    <name evidence="8" type="ORF">SNE40_005730</name>
</gene>
<dbReference type="PANTHER" id="PTHR24304:SF2">
    <property type="entry name" value="24-HYDROXYCHOLESTEROL 7-ALPHA-HYDROXYLASE"/>
    <property type="match status" value="1"/>
</dbReference>
<evidence type="ECO:0000256" key="4">
    <source>
        <dbReference type="ARBA" id="ARBA00023004"/>
    </source>
</evidence>
<dbReference type="GO" id="GO:0020037">
    <property type="term" value="F:heme binding"/>
    <property type="evidence" value="ECO:0007669"/>
    <property type="project" value="InterPro"/>
</dbReference>